<dbReference type="AlphaFoldDB" id="A0A1H8S017"/>
<feature type="compositionally biased region" description="Low complexity" evidence="1">
    <location>
        <begin position="157"/>
        <end position="175"/>
    </location>
</feature>
<feature type="compositionally biased region" description="Gly residues" evidence="1">
    <location>
        <begin position="122"/>
        <end position="132"/>
    </location>
</feature>
<evidence type="ECO:0008006" key="4">
    <source>
        <dbReference type="Google" id="ProtNLM"/>
    </source>
</evidence>
<feature type="compositionally biased region" description="Polar residues" evidence="1">
    <location>
        <begin position="247"/>
        <end position="256"/>
    </location>
</feature>
<keyword evidence="3" id="KW-1185">Reference proteome</keyword>
<accession>A0A1H8S017</accession>
<evidence type="ECO:0000313" key="3">
    <source>
        <dbReference type="Proteomes" id="UP000198775"/>
    </source>
</evidence>
<reference evidence="3" key="1">
    <citation type="submission" date="2016-10" db="EMBL/GenBank/DDBJ databases">
        <authorList>
            <person name="Varghese N."/>
            <person name="Submissions S."/>
        </authorList>
    </citation>
    <scope>NUCLEOTIDE SEQUENCE [LARGE SCALE GENOMIC DNA]</scope>
    <source>
        <strain evidence="3">IBRC-M 10043</strain>
    </source>
</reference>
<evidence type="ECO:0000256" key="1">
    <source>
        <dbReference type="SAM" id="MobiDB-lite"/>
    </source>
</evidence>
<gene>
    <name evidence="2" type="ORF">SAMN05216388_101793</name>
</gene>
<name>A0A1H8S017_9EURY</name>
<proteinExistence type="predicted"/>
<feature type="region of interest" description="Disordered" evidence="1">
    <location>
        <begin position="245"/>
        <end position="268"/>
    </location>
</feature>
<sequence>MPVQELSATVTVGNASFAPVELTVRTNRYSEAAEVEASGPTGGDVLPDAPASIEINGERVFTGTADTVRQSGYGSVDVVAYDAIDRLHKTDIKADFQQASWTDIAREAAERSDVPFTARHVGGSGGSGGGGNDTDLVFDEIADDSIDNLQQAKEDLQAAASDSQTTSQQSTTSASVNGEDAIALLTRAATNANAIWFVDTGGTLQWITYPGQSAAQIPPSTTLHELQYVLDASAGKRAPPYQRVVVTGSSPSSQSTDGDKPGGQGASHMLTREPVRAVAGSGEPTYHYADRDIRTDQQAQQAATKILGEFQSQQAGGWIDIVGDPTIRPLDIVQLPDHLGGERYLVSGVTHELAPDIGYETRIECGGLIDDGPVQLTGR</sequence>
<feature type="region of interest" description="Disordered" evidence="1">
    <location>
        <begin position="116"/>
        <end position="137"/>
    </location>
</feature>
<dbReference type="EMBL" id="FOCX01000017">
    <property type="protein sequence ID" value="SEO71794.1"/>
    <property type="molecule type" value="Genomic_DNA"/>
</dbReference>
<dbReference type="OrthoDB" id="387233at2157"/>
<dbReference type="Proteomes" id="UP000198775">
    <property type="component" value="Unassembled WGS sequence"/>
</dbReference>
<dbReference type="SUPFAM" id="SSF69279">
    <property type="entry name" value="Phage tail proteins"/>
    <property type="match status" value="1"/>
</dbReference>
<protein>
    <recommendedName>
        <fullName evidence="4">Phage protein D</fullName>
    </recommendedName>
</protein>
<evidence type="ECO:0000313" key="2">
    <source>
        <dbReference type="EMBL" id="SEO71794.1"/>
    </source>
</evidence>
<feature type="region of interest" description="Disordered" evidence="1">
    <location>
        <begin position="155"/>
        <end position="175"/>
    </location>
</feature>
<dbReference type="RefSeq" id="WP_092662121.1">
    <property type="nucleotide sequence ID" value="NZ_FOCX01000017.1"/>
</dbReference>
<organism evidence="2 3">
    <name type="scientific">Halorientalis persicus</name>
    <dbReference type="NCBI Taxonomy" id="1367881"/>
    <lineage>
        <taxon>Archaea</taxon>
        <taxon>Methanobacteriati</taxon>
        <taxon>Methanobacteriota</taxon>
        <taxon>Stenosarchaea group</taxon>
        <taxon>Halobacteria</taxon>
        <taxon>Halobacteriales</taxon>
        <taxon>Haloarculaceae</taxon>
        <taxon>Halorientalis</taxon>
    </lineage>
</organism>